<gene>
    <name evidence="2" type="ORF">METZ01_LOCUS473868</name>
</gene>
<accession>A0A383BM89</accession>
<evidence type="ECO:0000259" key="1">
    <source>
        <dbReference type="Pfam" id="PF07603"/>
    </source>
</evidence>
<feature type="domain" description="Lcl C-terminal" evidence="1">
    <location>
        <begin position="1"/>
        <end position="90"/>
    </location>
</feature>
<dbReference type="Pfam" id="PF07603">
    <property type="entry name" value="Lcl_C"/>
    <property type="match status" value="1"/>
</dbReference>
<reference evidence="2" key="1">
    <citation type="submission" date="2018-05" db="EMBL/GenBank/DDBJ databases">
        <authorList>
            <person name="Lanie J.A."/>
            <person name="Ng W.-L."/>
            <person name="Kazmierczak K.M."/>
            <person name="Andrzejewski T.M."/>
            <person name="Davidsen T.M."/>
            <person name="Wayne K.J."/>
            <person name="Tettelin H."/>
            <person name="Glass J.I."/>
            <person name="Rusch D."/>
            <person name="Podicherti R."/>
            <person name="Tsui H.-C.T."/>
            <person name="Winkler M.E."/>
        </authorList>
    </citation>
    <scope>NUCLEOTIDE SEQUENCE</scope>
</reference>
<protein>
    <recommendedName>
        <fullName evidence="1">Lcl C-terminal domain-containing protein</fullName>
    </recommendedName>
</protein>
<organism evidence="2">
    <name type="scientific">marine metagenome</name>
    <dbReference type="NCBI Taxonomy" id="408172"/>
    <lineage>
        <taxon>unclassified sequences</taxon>
        <taxon>metagenomes</taxon>
        <taxon>ecological metagenomes</taxon>
    </lineage>
</organism>
<dbReference type="EMBL" id="UINC01201603">
    <property type="protein sequence ID" value="SVE21014.1"/>
    <property type="molecule type" value="Genomic_DNA"/>
</dbReference>
<feature type="non-terminal residue" evidence="2">
    <location>
        <position position="101"/>
    </location>
</feature>
<proteinExistence type="predicted"/>
<dbReference type="AlphaFoldDB" id="A0A383BM89"/>
<name>A0A383BM89_9ZZZZ</name>
<evidence type="ECO:0000313" key="2">
    <source>
        <dbReference type="EMBL" id="SVE21014.1"/>
    </source>
</evidence>
<dbReference type="InterPro" id="IPR011460">
    <property type="entry name" value="Lcl_C"/>
</dbReference>
<sequence length="101" mass="11354">MSWKKALTWVKQKNSEKYLNYSDWRLPNAKELQSIVDYSRSPEANHSAAIDPLFGISQIEDEGGSTNFPFYWSSTTHENVSGGKGAVYVCFGKALGFFKPP</sequence>